<evidence type="ECO:0000313" key="13">
    <source>
        <dbReference type="RefSeq" id="XP_011309197.1"/>
    </source>
</evidence>
<feature type="transmembrane region" description="Helical" evidence="10">
    <location>
        <begin position="391"/>
        <end position="411"/>
    </location>
</feature>
<dbReference type="PROSITE" id="PS50850">
    <property type="entry name" value="MFS"/>
    <property type="match status" value="1"/>
</dbReference>
<dbReference type="InterPro" id="IPR005829">
    <property type="entry name" value="Sugar_transporter_CS"/>
</dbReference>
<dbReference type="Pfam" id="PF00083">
    <property type="entry name" value="Sugar_tr"/>
    <property type="match status" value="1"/>
</dbReference>
<evidence type="ECO:0000256" key="2">
    <source>
        <dbReference type="ARBA" id="ARBA00022475"/>
    </source>
</evidence>
<accession>A0A9R1TGE6</accession>
<keyword evidence="3 10" id="KW-0812">Transmembrane</keyword>
<dbReference type="PRINTS" id="PR00171">
    <property type="entry name" value="SUGRTRNSPORT"/>
</dbReference>
<feature type="transmembrane region" description="Helical" evidence="10">
    <location>
        <begin position="489"/>
        <end position="512"/>
    </location>
</feature>
<proteinExistence type="inferred from homology"/>
<evidence type="ECO:0000256" key="8">
    <source>
        <dbReference type="RuleBase" id="RU003346"/>
    </source>
</evidence>
<feature type="transmembrane region" description="Helical" evidence="10">
    <location>
        <begin position="455"/>
        <end position="477"/>
    </location>
</feature>
<feature type="transmembrane region" description="Helical" evidence="10">
    <location>
        <begin position="310"/>
        <end position="335"/>
    </location>
</feature>
<comment type="subcellular location">
    <subcellularLocation>
        <location evidence="1">Cell membrane</location>
        <topology evidence="1">Multi-pass membrane protein</topology>
    </subcellularLocation>
</comment>
<dbReference type="CDD" id="cd17358">
    <property type="entry name" value="MFS_GLUT6_8_Class3_like"/>
    <property type="match status" value="1"/>
</dbReference>
<feature type="transmembrane region" description="Helical" evidence="10">
    <location>
        <begin position="223"/>
        <end position="239"/>
    </location>
</feature>
<reference evidence="13" key="1">
    <citation type="submission" date="2025-08" db="UniProtKB">
        <authorList>
            <consortium name="RefSeq"/>
        </authorList>
    </citation>
    <scope>IDENTIFICATION</scope>
    <source>
        <strain evidence="13">USDA-PBARC FA_bdor</strain>
        <tissue evidence="13">Whole organism</tissue>
    </source>
</reference>
<dbReference type="PANTHER" id="PTHR48021">
    <property type="match status" value="1"/>
</dbReference>
<organism evidence="12 13">
    <name type="scientific">Fopius arisanus</name>
    <dbReference type="NCBI Taxonomy" id="64838"/>
    <lineage>
        <taxon>Eukaryota</taxon>
        <taxon>Metazoa</taxon>
        <taxon>Ecdysozoa</taxon>
        <taxon>Arthropoda</taxon>
        <taxon>Hexapoda</taxon>
        <taxon>Insecta</taxon>
        <taxon>Pterygota</taxon>
        <taxon>Neoptera</taxon>
        <taxon>Endopterygota</taxon>
        <taxon>Hymenoptera</taxon>
        <taxon>Apocrita</taxon>
        <taxon>Ichneumonoidea</taxon>
        <taxon>Braconidae</taxon>
        <taxon>Opiinae</taxon>
        <taxon>Fopius</taxon>
    </lineage>
</organism>
<keyword evidence="5 10" id="KW-0472">Membrane</keyword>
<evidence type="ECO:0000256" key="6">
    <source>
        <dbReference type="ARBA" id="ARBA00023180"/>
    </source>
</evidence>
<dbReference type="InterPro" id="IPR050549">
    <property type="entry name" value="MFS_Trehalose_Transporter"/>
</dbReference>
<comment type="similarity">
    <text evidence="7">Belongs to the major facilitator superfamily. Sugar transporter (TC 2.A.1.1) family. Trehalose transporter subfamily.</text>
</comment>
<evidence type="ECO:0000256" key="10">
    <source>
        <dbReference type="SAM" id="Phobius"/>
    </source>
</evidence>
<dbReference type="NCBIfam" id="TIGR00879">
    <property type="entry name" value="SP"/>
    <property type="match status" value="1"/>
</dbReference>
<protein>
    <submittedName>
        <fullName evidence="13">Facilitated trehalose transporter Tret1 isoform X2</fullName>
    </submittedName>
</protein>
<keyword evidence="6" id="KW-0325">Glycoprotein</keyword>
<evidence type="ECO:0000259" key="11">
    <source>
        <dbReference type="PROSITE" id="PS50850"/>
    </source>
</evidence>
<feature type="transmembrane region" description="Helical" evidence="10">
    <location>
        <begin position="524"/>
        <end position="542"/>
    </location>
</feature>
<keyword evidence="12" id="KW-1185">Reference proteome</keyword>
<evidence type="ECO:0000256" key="1">
    <source>
        <dbReference type="ARBA" id="ARBA00004651"/>
    </source>
</evidence>
<name>A0A9R1TGE6_9HYME</name>
<feature type="transmembrane region" description="Helical" evidence="10">
    <location>
        <begin position="245"/>
        <end position="270"/>
    </location>
</feature>
<feature type="domain" description="Major facilitator superfamily (MFS) profile" evidence="11">
    <location>
        <begin position="156"/>
        <end position="580"/>
    </location>
</feature>
<feature type="transmembrane region" description="Helical" evidence="10">
    <location>
        <begin position="548"/>
        <end position="576"/>
    </location>
</feature>
<dbReference type="InterPro" id="IPR005828">
    <property type="entry name" value="MFS_sugar_transport-like"/>
</dbReference>
<dbReference type="InterPro" id="IPR020846">
    <property type="entry name" value="MFS_dom"/>
</dbReference>
<dbReference type="Gene3D" id="1.20.1250.20">
    <property type="entry name" value="MFS general substrate transporter like domains"/>
    <property type="match status" value="1"/>
</dbReference>
<dbReference type="FunFam" id="1.20.1250.20:FF:000055">
    <property type="entry name" value="Facilitated trehalose transporter Tret1-2 homolog"/>
    <property type="match status" value="1"/>
</dbReference>
<evidence type="ECO:0000256" key="9">
    <source>
        <dbReference type="SAM" id="MobiDB-lite"/>
    </source>
</evidence>
<dbReference type="RefSeq" id="XP_011309197.1">
    <property type="nucleotide sequence ID" value="XM_011310895.1"/>
</dbReference>
<dbReference type="PROSITE" id="PS00216">
    <property type="entry name" value="SUGAR_TRANSPORT_1"/>
    <property type="match status" value="1"/>
</dbReference>
<dbReference type="GeneID" id="105270151"/>
<keyword evidence="2" id="KW-1003">Cell membrane</keyword>
<dbReference type="PROSITE" id="PS00217">
    <property type="entry name" value="SUGAR_TRANSPORT_2"/>
    <property type="match status" value="1"/>
</dbReference>
<feature type="region of interest" description="Disordered" evidence="9">
    <location>
        <begin position="122"/>
        <end position="142"/>
    </location>
</feature>
<dbReference type="OrthoDB" id="6339427at2759"/>
<gene>
    <name evidence="13" type="primary">LOC105270151</name>
</gene>
<evidence type="ECO:0000256" key="5">
    <source>
        <dbReference type="ARBA" id="ARBA00023136"/>
    </source>
</evidence>
<dbReference type="InterPro" id="IPR036259">
    <property type="entry name" value="MFS_trans_sf"/>
</dbReference>
<sequence>MEETDKFNMERLVLPKYYSRVPTLTSSTTSSTLPEDCASNTTLLTNASPFNSQQALITDKGRGKSNNSYPSHYYAENLRHENEIKSSRIYNPLNKDLKEYTQLEPLVARDRLEIADAELPMGSQIQLEDKNNEPSSPSTPRAPKLRAKAIIIQVLAALTVSLGSMMVGFSSSYTSTALPSMNATAPFEIDEQISSWIGSILPLAALFGGIIGGPLIEYIGRRSTILVTAFPFIGAWLFIGLANNFWLVLVGRGICGLCVGITSLSLPVYLGETIQPEVRGTLGLLPTAFGNIGILICFIAGTYLNWSHLAFLGACLPVPFLLLMFLIPETPRWYISKGRMKRARKSLEWLRGKTGDVTEELSGIEKTHVESERNAGSQLNALLQPKNIKPLAISLGLMYFQQFSGINAIIFYTVEIFESAGNSEDSNKSTIIVGIVNFASTFIATALIDRLGRKILLYISSITMIVTLAILSVFFYFKENMYDMTSVWWLPLVGFIIYVIGFSLGFGPIPWLMMGEILPAKIRGPAASIATGFNWSCTFIVTKTFKDIIGLIGTSGTFLTFGVICILGLVFVIFVVPETRGRSLEEIERRLTGPVRRMSAIANMKPVPTGC</sequence>
<dbReference type="InterPro" id="IPR003663">
    <property type="entry name" value="Sugar/inositol_transpt"/>
</dbReference>
<keyword evidence="8" id="KW-0813">Transport</keyword>
<dbReference type="GO" id="GO:0005886">
    <property type="term" value="C:plasma membrane"/>
    <property type="evidence" value="ECO:0007669"/>
    <property type="project" value="UniProtKB-SubCell"/>
</dbReference>
<keyword evidence="4 10" id="KW-1133">Transmembrane helix</keyword>
<dbReference type="SUPFAM" id="SSF103473">
    <property type="entry name" value="MFS general substrate transporter"/>
    <property type="match status" value="1"/>
</dbReference>
<dbReference type="AlphaFoldDB" id="A0A9R1TGE6"/>
<feature type="transmembrane region" description="Helical" evidence="10">
    <location>
        <begin position="150"/>
        <end position="173"/>
    </location>
</feature>
<feature type="transmembrane region" description="Helical" evidence="10">
    <location>
        <begin position="431"/>
        <end position="448"/>
    </location>
</feature>
<dbReference type="InterPro" id="IPR044775">
    <property type="entry name" value="MFS_ERD6/Tret1-like"/>
</dbReference>
<evidence type="ECO:0000256" key="7">
    <source>
        <dbReference type="ARBA" id="ARBA00024348"/>
    </source>
</evidence>
<evidence type="ECO:0000256" key="4">
    <source>
        <dbReference type="ARBA" id="ARBA00022989"/>
    </source>
</evidence>
<evidence type="ECO:0000313" key="12">
    <source>
        <dbReference type="Proteomes" id="UP000694866"/>
    </source>
</evidence>
<evidence type="ECO:0000256" key="3">
    <source>
        <dbReference type="ARBA" id="ARBA00022692"/>
    </source>
</evidence>
<feature type="transmembrane region" description="Helical" evidence="10">
    <location>
        <begin position="282"/>
        <end position="304"/>
    </location>
</feature>
<feature type="transmembrane region" description="Helical" evidence="10">
    <location>
        <begin position="193"/>
        <end position="216"/>
    </location>
</feature>
<dbReference type="GO" id="GO:0051119">
    <property type="term" value="F:sugar transmembrane transporter activity"/>
    <property type="evidence" value="ECO:0007669"/>
    <property type="project" value="InterPro"/>
</dbReference>
<dbReference type="Proteomes" id="UP000694866">
    <property type="component" value="Unplaced"/>
</dbReference>
<dbReference type="PANTHER" id="PTHR48021:SF96">
    <property type="entry name" value="FACILITATED TREHALOSE TRANSPORTER TRET1-1-RELATED"/>
    <property type="match status" value="1"/>
</dbReference>